<dbReference type="InterPro" id="IPR036880">
    <property type="entry name" value="Kunitz_BPTI_sf"/>
</dbReference>
<dbReference type="PRINTS" id="PR01857">
    <property type="entry name" value="ADAMTSFAMILY"/>
</dbReference>
<keyword evidence="10" id="KW-1185">Reference proteome</keyword>
<dbReference type="SUPFAM" id="SSF57362">
    <property type="entry name" value="BPTI-like"/>
    <property type="match status" value="3"/>
</dbReference>
<protein>
    <recommendedName>
        <fullName evidence="8">BPTI/Kunitz inhibitor domain-containing protein</fullName>
    </recommendedName>
</protein>
<evidence type="ECO:0000256" key="5">
    <source>
        <dbReference type="ARBA" id="ARBA00022737"/>
    </source>
</evidence>
<dbReference type="GO" id="GO:0048019">
    <property type="term" value="F:receptor antagonist activity"/>
    <property type="evidence" value="ECO:0007669"/>
    <property type="project" value="TreeGrafter"/>
</dbReference>
<feature type="domain" description="BPTI/Kunitz inhibitor" evidence="8">
    <location>
        <begin position="253"/>
        <end position="303"/>
    </location>
</feature>
<dbReference type="InterPro" id="IPR002223">
    <property type="entry name" value="Kunitz_BPTI"/>
</dbReference>
<keyword evidence="3" id="KW-0646">Protease inhibitor</keyword>
<feature type="domain" description="BPTI/Kunitz inhibitor" evidence="8">
    <location>
        <begin position="310"/>
        <end position="360"/>
    </location>
</feature>
<organism evidence="9 10">
    <name type="scientific">Haemaphysalis longicornis</name>
    <name type="common">Bush tick</name>
    <dbReference type="NCBI Taxonomy" id="44386"/>
    <lineage>
        <taxon>Eukaryota</taxon>
        <taxon>Metazoa</taxon>
        <taxon>Ecdysozoa</taxon>
        <taxon>Arthropoda</taxon>
        <taxon>Chelicerata</taxon>
        <taxon>Arachnida</taxon>
        <taxon>Acari</taxon>
        <taxon>Parasitiformes</taxon>
        <taxon>Ixodida</taxon>
        <taxon>Ixodoidea</taxon>
        <taxon>Ixodidae</taxon>
        <taxon>Haemaphysalinae</taxon>
        <taxon>Haemaphysalis</taxon>
    </lineage>
</organism>
<dbReference type="AlphaFoldDB" id="A0A9J6GWQ1"/>
<dbReference type="PRINTS" id="PR00759">
    <property type="entry name" value="BASICPTASE"/>
</dbReference>
<keyword evidence="6" id="KW-0722">Serine protease inhibitor</keyword>
<evidence type="ECO:0000313" key="9">
    <source>
        <dbReference type="EMBL" id="KAH9379321.1"/>
    </source>
</evidence>
<keyword evidence="2" id="KW-0964">Secreted</keyword>
<dbReference type="Pfam" id="PF00014">
    <property type="entry name" value="Kunitz_BPTI"/>
    <property type="match status" value="3"/>
</dbReference>
<comment type="caution">
    <text evidence="9">The sequence shown here is derived from an EMBL/GenBank/DDBJ whole genome shotgun (WGS) entry which is preliminary data.</text>
</comment>
<dbReference type="FunFam" id="4.10.410.10:FF:000020">
    <property type="entry name" value="Collagen, type VI, alpha 3"/>
    <property type="match status" value="1"/>
</dbReference>
<dbReference type="InterPro" id="IPR013273">
    <property type="entry name" value="ADAMTS/ADAMTS-like"/>
</dbReference>
<dbReference type="PROSITE" id="PS50279">
    <property type="entry name" value="BPTI_KUNITZ_2"/>
    <property type="match status" value="3"/>
</dbReference>
<evidence type="ECO:0000256" key="3">
    <source>
        <dbReference type="ARBA" id="ARBA00022690"/>
    </source>
</evidence>
<proteinExistence type="predicted"/>
<dbReference type="Proteomes" id="UP000821853">
    <property type="component" value="Unassembled WGS sequence"/>
</dbReference>
<feature type="domain" description="BPTI/Kunitz inhibitor" evidence="8">
    <location>
        <begin position="200"/>
        <end position="235"/>
    </location>
</feature>
<accession>A0A9J6GWQ1</accession>
<dbReference type="PROSITE" id="PS00280">
    <property type="entry name" value="BPTI_KUNITZ_1"/>
    <property type="match status" value="3"/>
</dbReference>
<evidence type="ECO:0000256" key="4">
    <source>
        <dbReference type="ARBA" id="ARBA00022729"/>
    </source>
</evidence>
<dbReference type="SMART" id="SM00131">
    <property type="entry name" value="KU"/>
    <property type="match status" value="3"/>
</dbReference>
<comment type="subcellular location">
    <subcellularLocation>
        <location evidence="1">Secreted</location>
    </subcellularLocation>
</comment>
<keyword evidence="5" id="KW-0677">Repeat</keyword>
<dbReference type="GO" id="GO:0050431">
    <property type="term" value="F:transforming growth factor beta binding"/>
    <property type="evidence" value="ECO:0007669"/>
    <property type="project" value="TreeGrafter"/>
</dbReference>
<dbReference type="GO" id="GO:0004867">
    <property type="term" value="F:serine-type endopeptidase inhibitor activity"/>
    <property type="evidence" value="ECO:0007669"/>
    <property type="project" value="UniProtKB-KW"/>
</dbReference>
<dbReference type="Gene3D" id="4.10.410.10">
    <property type="entry name" value="Pancreatic trypsin inhibitor Kunitz domain"/>
    <property type="match status" value="3"/>
</dbReference>
<keyword evidence="7" id="KW-1015">Disulfide bond</keyword>
<evidence type="ECO:0000256" key="6">
    <source>
        <dbReference type="ARBA" id="ARBA00022900"/>
    </source>
</evidence>
<dbReference type="GO" id="GO:0005615">
    <property type="term" value="C:extracellular space"/>
    <property type="evidence" value="ECO:0007669"/>
    <property type="project" value="TreeGrafter"/>
</dbReference>
<keyword evidence="4" id="KW-0732">Signal</keyword>
<dbReference type="PANTHER" id="PTHR45938:SF11">
    <property type="entry name" value="WAP, KAZAL, IMMUNOGLOBULIN, KUNITZ AND NTR DOMAIN-CONTAINING PROTEIN 2-LIKE"/>
    <property type="match status" value="1"/>
</dbReference>
<dbReference type="OMA" id="NCREMIP"/>
<evidence type="ECO:0000256" key="2">
    <source>
        <dbReference type="ARBA" id="ARBA00022525"/>
    </source>
</evidence>
<dbReference type="OrthoDB" id="5950222at2759"/>
<dbReference type="PANTHER" id="PTHR45938">
    <property type="entry name" value="ACP24A4-RELATED"/>
    <property type="match status" value="1"/>
</dbReference>
<dbReference type="InterPro" id="IPR020901">
    <property type="entry name" value="Prtase_inh_Kunz-CS"/>
</dbReference>
<evidence type="ECO:0000313" key="10">
    <source>
        <dbReference type="Proteomes" id="UP000821853"/>
    </source>
</evidence>
<sequence length="879" mass="94694">MSLKQECPDYTKDFREEQCARFNSIPFEGRYYSWVPYYKAANPCELNCRPSGERFYYRHSPKTIDGTRCHDDGSLDVCVNGACMPVGCDKMLGSDAVEDKCGKCRGDGTSCSTIEGVFDTDNLGVGEFIQLLYPLRSKRETEQILMKSGNVSRGSNVCMCPRGRELRGIPRAMVLQRGGRPPQRLHAAEERELHGENLERWYYNAEEGRCRQFYYTGCDGNANNFASSRDCEQMCGQPAPTDVAEEEFRLEFCFMASEAGPCRNMELRWFYDIKDGVCREFYYGGCKGNPNRFRSHQECEEKCYHAQDPCDLPQVPGNCREMIPQWFYNPVTYRCQEFNYSGCQGNANRFNDRESCDLRCPPLPTEQPVDHVTPLGLEGGRNCSNSSFGCVPDGYTTATEEQSGGRAEGSCEATKFGCCQDKIREAKGPDFEGCGNCSDSLFGCCGDNTTFALGPSGEGCRVVTEFGCCRDNVTAASADGCLCNGTMHGCCPDNVPIALGSDFEECTCDHCAFGCCPDKKTAAHGPQFEGCVNCTNTTFGCCPDEVTAAQGPNFEGCKGFETNCTNTTFGCCPDGLSAAEGENFAGCVVACESTPFGCCPDGLTPASGIGFEGCDNCSESLYGCCADNTSFVLGPGGEGCCFHTEFGCCQDNKTEAQGPDFAGCSCHTTPHGCCPDGVSTARGPWYYGCTCHNYPFGCCQDEHTPAGGPNFEGCLCSRLLYGCCPDDVTPARGPNLHGCPCQTTPFGCCLDNRTHAQGPNLAGCGSPGGKGNPMPLGAVSDGRTPARGPAFGGCPCTAMPYGCCPDQHTAAQGPDGMGCECEKLAFGCCPDGHTAARGPSLTGCTCHHYPHGCCPDGRTPARLPDGPQDDCNRKKRQCQ</sequence>
<evidence type="ECO:0000256" key="7">
    <source>
        <dbReference type="ARBA" id="ARBA00023157"/>
    </source>
</evidence>
<dbReference type="EMBL" id="JABSTR010000009">
    <property type="protein sequence ID" value="KAH9379321.1"/>
    <property type="molecule type" value="Genomic_DNA"/>
</dbReference>
<reference evidence="9 10" key="1">
    <citation type="journal article" date="2020" name="Cell">
        <title>Large-Scale Comparative Analyses of Tick Genomes Elucidate Their Genetic Diversity and Vector Capacities.</title>
        <authorList>
            <consortium name="Tick Genome and Microbiome Consortium (TIGMIC)"/>
            <person name="Jia N."/>
            <person name="Wang J."/>
            <person name="Shi W."/>
            <person name="Du L."/>
            <person name="Sun Y."/>
            <person name="Zhan W."/>
            <person name="Jiang J.F."/>
            <person name="Wang Q."/>
            <person name="Zhang B."/>
            <person name="Ji P."/>
            <person name="Bell-Sakyi L."/>
            <person name="Cui X.M."/>
            <person name="Yuan T.T."/>
            <person name="Jiang B.G."/>
            <person name="Yang W.F."/>
            <person name="Lam T.T."/>
            <person name="Chang Q.C."/>
            <person name="Ding S.J."/>
            <person name="Wang X.J."/>
            <person name="Zhu J.G."/>
            <person name="Ruan X.D."/>
            <person name="Zhao L."/>
            <person name="Wei J.T."/>
            <person name="Ye R.Z."/>
            <person name="Que T.C."/>
            <person name="Du C.H."/>
            <person name="Zhou Y.H."/>
            <person name="Cheng J.X."/>
            <person name="Dai P.F."/>
            <person name="Guo W.B."/>
            <person name="Han X.H."/>
            <person name="Huang E.J."/>
            <person name="Li L.F."/>
            <person name="Wei W."/>
            <person name="Gao Y.C."/>
            <person name="Liu J.Z."/>
            <person name="Shao H.Z."/>
            <person name="Wang X."/>
            <person name="Wang C.C."/>
            <person name="Yang T.C."/>
            <person name="Huo Q.B."/>
            <person name="Li W."/>
            <person name="Chen H.Y."/>
            <person name="Chen S.E."/>
            <person name="Zhou L.G."/>
            <person name="Ni X.B."/>
            <person name="Tian J.H."/>
            <person name="Sheng Y."/>
            <person name="Liu T."/>
            <person name="Pan Y.S."/>
            <person name="Xia L.Y."/>
            <person name="Li J."/>
            <person name="Zhao F."/>
            <person name="Cao W.C."/>
        </authorList>
    </citation>
    <scope>NUCLEOTIDE SEQUENCE [LARGE SCALE GENOMIC DNA]</scope>
    <source>
        <strain evidence="9">HaeL-2018</strain>
    </source>
</reference>
<name>A0A9J6GWQ1_HAELO</name>
<gene>
    <name evidence="9" type="ORF">HPB48_007994</name>
</gene>
<dbReference type="GO" id="GO:0030198">
    <property type="term" value="P:extracellular matrix organization"/>
    <property type="evidence" value="ECO:0007669"/>
    <property type="project" value="InterPro"/>
</dbReference>
<dbReference type="CDD" id="cd00109">
    <property type="entry name" value="Kunitz-type"/>
    <property type="match status" value="2"/>
</dbReference>
<evidence type="ECO:0000259" key="8">
    <source>
        <dbReference type="PROSITE" id="PS50279"/>
    </source>
</evidence>
<dbReference type="VEuPathDB" id="VectorBase:HLOH_058979"/>
<evidence type="ECO:0000256" key="1">
    <source>
        <dbReference type="ARBA" id="ARBA00004613"/>
    </source>
</evidence>